<dbReference type="EMBL" id="AGRJ01000012">
    <property type="protein sequence ID" value="EHO54385.1"/>
    <property type="molecule type" value="Genomic_DNA"/>
</dbReference>
<keyword evidence="1" id="KW-0472">Membrane</keyword>
<comment type="caution">
    <text evidence="2">The sequence shown here is derived from an EMBL/GenBank/DDBJ whole genome shotgun (WGS) entry which is preliminary data.</text>
</comment>
<dbReference type="PATRIC" id="fig|797516.3.peg.124"/>
<dbReference type="AlphaFoldDB" id="H1LC27"/>
<keyword evidence="1" id="KW-1133">Transmembrane helix</keyword>
<proteinExistence type="predicted"/>
<dbReference type="HOGENOM" id="CLU_2569508_0_0_9"/>
<evidence type="ECO:0000313" key="2">
    <source>
        <dbReference type="EMBL" id="EHO54385.1"/>
    </source>
</evidence>
<sequence length="81" mass="9274">MIKLDFFKLSSLFGSFALLTIFLLQIMNAFSEVLSTSDILQDGTKITNQVNYFETPLITIPVIFLILFFIFFILGICKVKK</sequence>
<reference evidence="2 3" key="1">
    <citation type="submission" date="2011-09" db="EMBL/GenBank/DDBJ databases">
        <authorList>
            <person name="Weinstock G."/>
            <person name="Sodergren E."/>
            <person name="Clifton S."/>
            <person name="Fulton L."/>
            <person name="Fulton B."/>
            <person name="Courtney L."/>
            <person name="Fronick C."/>
            <person name="Harrison M."/>
            <person name="Strong C."/>
            <person name="Farmer C."/>
            <person name="Delahaunty K."/>
            <person name="Markovic C."/>
            <person name="Hall O."/>
            <person name="Minx P."/>
            <person name="Tomlinson C."/>
            <person name="Mitreva M."/>
            <person name="Hou S."/>
            <person name="Chen J."/>
            <person name="Wollam A."/>
            <person name="Pepin K.H."/>
            <person name="Johnson M."/>
            <person name="Bhonagiri V."/>
            <person name="Zhang X."/>
            <person name="Suruliraj S."/>
            <person name="Warren W."/>
            <person name="Chinwalla A."/>
            <person name="Mardis E.R."/>
            <person name="Wilson R.K."/>
        </authorList>
    </citation>
    <scope>NUCLEOTIDE SEQUENCE [LARGE SCALE GENOMIC DNA]</scope>
    <source>
        <strain evidence="2 3">F0435</strain>
    </source>
</reference>
<organism evidence="2 3">
    <name type="scientific">Lentilactobacillus kisonensis F0435</name>
    <dbReference type="NCBI Taxonomy" id="797516"/>
    <lineage>
        <taxon>Bacteria</taxon>
        <taxon>Bacillati</taxon>
        <taxon>Bacillota</taxon>
        <taxon>Bacilli</taxon>
        <taxon>Lactobacillales</taxon>
        <taxon>Lactobacillaceae</taxon>
        <taxon>Lentilactobacillus</taxon>
    </lineage>
</organism>
<name>H1LC27_9LACO</name>
<dbReference type="STRING" id="797516.HMPREF9104_00140"/>
<evidence type="ECO:0000313" key="3">
    <source>
        <dbReference type="Proteomes" id="UP000005025"/>
    </source>
</evidence>
<protein>
    <submittedName>
        <fullName evidence="2">Uncharacterized protein</fullName>
    </submittedName>
</protein>
<gene>
    <name evidence="2" type="ORF">HMPREF9104_00140</name>
</gene>
<feature type="transmembrane region" description="Helical" evidence="1">
    <location>
        <begin position="55"/>
        <end position="77"/>
    </location>
</feature>
<keyword evidence="1" id="KW-0812">Transmembrane</keyword>
<evidence type="ECO:0000256" key="1">
    <source>
        <dbReference type="SAM" id="Phobius"/>
    </source>
</evidence>
<accession>H1LC27</accession>
<dbReference type="Proteomes" id="UP000005025">
    <property type="component" value="Unassembled WGS sequence"/>
</dbReference>